<feature type="region of interest" description="Disordered" evidence="1">
    <location>
        <begin position="50"/>
        <end position="83"/>
    </location>
</feature>
<reference evidence="2 3" key="1">
    <citation type="journal article" date="2018" name="MBio">
        <title>Comparative Genomics Reveals the Core Gene Toolbox for the Fungus-Insect Symbiosis.</title>
        <authorList>
            <person name="Wang Y."/>
            <person name="Stata M."/>
            <person name="Wang W."/>
            <person name="Stajich J.E."/>
            <person name="White M.M."/>
            <person name="Moncalvo J.M."/>
        </authorList>
    </citation>
    <scope>NUCLEOTIDE SEQUENCE [LARGE SCALE GENOMIC DNA]</scope>
    <source>
        <strain evidence="2 3">AUS-77-4</strain>
    </source>
</reference>
<evidence type="ECO:0000313" key="3">
    <source>
        <dbReference type="Proteomes" id="UP000245699"/>
    </source>
</evidence>
<accession>A0A2T9XZF9</accession>
<gene>
    <name evidence="2" type="ORF">BB559_006995</name>
</gene>
<organism evidence="2 3">
    <name type="scientific">Furculomyces boomerangus</name>
    <dbReference type="NCBI Taxonomy" id="61424"/>
    <lineage>
        <taxon>Eukaryota</taxon>
        <taxon>Fungi</taxon>
        <taxon>Fungi incertae sedis</taxon>
        <taxon>Zoopagomycota</taxon>
        <taxon>Kickxellomycotina</taxon>
        <taxon>Harpellomycetes</taxon>
        <taxon>Harpellales</taxon>
        <taxon>Harpellaceae</taxon>
        <taxon>Furculomyces</taxon>
    </lineage>
</organism>
<dbReference type="Proteomes" id="UP000245699">
    <property type="component" value="Unassembled WGS sequence"/>
</dbReference>
<sequence>MFRIPVSNSETFNAADIKDLLQQGWKDSIPQNKTSPTNIQGKYLFHHNISHKPVSPLTASSHSKGKTQPQKVPQKTNLPLKTN</sequence>
<evidence type="ECO:0000313" key="2">
    <source>
        <dbReference type="EMBL" id="PVU85489.1"/>
    </source>
</evidence>
<name>A0A2T9XZF9_9FUNG</name>
<feature type="compositionally biased region" description="Polar residues" evidence="1">
    <location>
        <begin position="57"/>
        <end position="83"/>
    </location>
</feature>
<protein>
    <submittedName>
        <fullName evidence="2">Uncharacterized protein</fullName>
    </submittedName>
</protein>
<proteinExistence type="predicted"/>
<comment type="caution">
    <text evidence="2">The sequence shown here is derived from an EMBL/GenBank/DDBJ whole genome shotgun (WGS) entry which is preliminary data.</text>
</comment>
<keyword evidence="3" id="KW-1185">Reference proteome</keyword>
<dbReference type="EMBL" id="MBFT01001082">
    <property type="protein sequence ID" value="PVU85489.1"/>
    <property type="molecule type" value="Genomic_DNA"/>
</dbReference>
<evidence type="ECO:0000256" key="1">
    <source>
        <dbReference type="SAM" id="MobiDB-lite"/>
    </source>
</evidence>
<dbReference type="AlphaFoldDB" id="A0A2T9XZF9"/>